<name>A0ABV9SYQ8_9BACT</name>
<dbReference type="GO" id="GO:0016874">
    <property type="term" value="F:ligase activity"/>
    <property type="evidence" value="ECO:0007669"/>
    <property type="project" value="UniProtKB-KW"/>
</dbReference>
<dbReference type="InterPro" id="IPR009097">
    <property type="entry name" value="Cyclic_Pdiesterase"/>
</dbReference>
<comment type="caution">
    <text evidence="1">The sequence shown here is derived from an EMBL/GenBank/DDBJ whole genome shotgun (WGS) entry which is preliminary data.</text>
</comment>
<dbReference type="EMBL" id="JBHSJJ010000003">
    <property type="protein sequence ID" value="MFC4871481.1"/>
    <property type="molecule type" value="Genomic_DNA"/>
</dbReference>
<dbReference type="SUPFAM" id="SSF55144">
    <property type="entry name" value="LigT-like"/>
    <property type="match status" value="1"/>
</dbReference>
<keyword evidence="1" id="KW-0436">Ligase</keyword>
<dbReference type="Gene3D" id="3.90.1140.10">
    <property type="entry name" value="Cyclic phosphodiesterase"/>
    <property type="match status" value="1"/>
</dbReference>
<dbReference type="Proteomes" id="UP001595818">
    <property type="component" value="Unassembled WGS sequence"/>
</dbReference>
<dbReference type="RefSeq" id="WP_377062983.1">
    <property type="nucleotide sequence ID" value="NZ_JBHSJJ010000003.1"/>
</dbReference>
<evidence type="ECO:0000313" key="2">
    <source>
        <dbReference type="Proteomes" id="UP001595818"/>
    </source>
</evidence>
<accession>A0ABV9SYQ8</accession>
<sequence>MDLDSHYLNLHRTALQRIYKEGFESDSNLDNPHDNRRGLTLLLRPSREVKKNIREFLSAVENDHPGHYLYPDTDLHVTVMPIISCYEGFEISSGVWQKYFSVIEKAIKGVKRVELFFQGVMFSPSCIMIKGFPLNEQLEIFRDNLRGHFGDTDLEQSLDKRYKLVTAHSTVVRFKKPIVHMDKMLELMDKYKDRVFGRTVFDHVDFVFNDWYQREEHVRILKRFEFED</sequence>
<organism evidence="1 2">
    <name type="scientific">Negadavirga shengliensis</name>
    <dbReference type="NCBI Taxonomy" id="1389218"/>
    <lineage>
        <taxon>Bacteria</taxon>
        <taxon>Pseudomonadati</taxon>
        <taxon>Bacteroidota</taxon>
        <taxon>Cytophagia</taxon>
        <taxon>Cytophagales</taxon>
        <taxon>Cyclobacteriaceae</taxon>
        <taxon>Negadavirga</taxon>
    </lineage>
</organism>
<reference evidence="2" key="1">
    <citation type="journal article" date="2019" name="Int. J. Syst. Evol. Microbiol.">
        <title>The Global Catalogue of Microorganisms (GCM) 10K type strain sequencing project: providing services to taxonomists for standard genome sequencing and annotation.</title>
        <authorList>
            <consortium name="The Broad Institute Genomics Platform"/>
            <consortium name="The Broad Institute Genome Sequencing Center for Infectious Disease"/>
            <person name="Wu L."/>
            <person name="Ma J."/>
        </authorList>
    </citation>
    <scope>NUCLEOTIDE SEQUENCE [LARGE SCALE GENOMIC DNA]</scope>
    <source>
        <strain evidence="2">CGMCC 4.7466</strain>
    </source>
</reference>
<proteinExistence type="predicted"/>
<keyword evidence="2" id="KW-1185">Reference proteome</keyword>
<gene>
    <name evidence="1" type="ORF">ACFPFU_07270</name>
</gene>
<evidence type="ECO:0000313" key="1">
    <source>
        <dbReference type="EMBL" id="MFC4871481.1"/>
    </source>
</evidence>
<protein>
    <submittedName>
        <fullName evidence="1">2'-5' RNA ligase family protein</fullName>
    </submittedName>
</protein>